<dbReference type="AlphaFoldDB" id="A0A4R9GH64"/>
<gene>
    <name evidence="1" type="ORF">EHO60_06770</name>
</gene>
<keyword evidence="2" id="KW-1185">Reference proteome</keyword>
<sequence>MDGIAEKFWEWFAGQHPDYSRLDRIEDEERDKRFDEFMDRLQEVNEEFYFEISGGEEGPQELTIITAGGEELYGQAERFVDLAPEIPGWEIFSADHSQAQGFTVSYEGIELDSEEIWFLPLENSDQPDAFGLRVGLPDYESYAQHTGLRTAITILLETVLGEEVFAQEVQHFEMAALPPDPDEEGYIELIELPDYLEWRKEREDS</sequence>
<proteinExistence type="predicted"/>
<dbReference type="RefSeq" id="WP_135767379.1">
    <property type="nucleotide sequence ID" value="NZ_RQET01000004.1"/>
</dbReference>
<protein>
    <recommendedName>
        <fullName evidence="3">DUF695 domain-containing protein</fullName>
    </recommendedName>
</protein>
<organism evidence="1 2">
    <name type="scientific">Leptospira fletcheri</name>
    <dbReference type="NCBI Taxonomy" id="2484981"/>
    <lineage>
        <taxon>Bacteria</taxon>
        <taxon>Pseudomonadati</taxon>
        <taxon>Spirochaetota</taxon>
        <taxon>Spirochaetia</taxon>
        <taxon>Leptospirales</taxon>
        <taxon>Leptospiraceae</taxon>
        <taxon>Leptospira</taxon>
    </lineage>
</organism>
<name>A0A4R9GH64_9LEPT</name>
<dbReference type="Proteomes" id="UP000298458">
    <property type="component" value="Unassembled WGS sequence"/>
</dbReference>
<dbReference type="OrthoDB" id="325472at2"/>
<comment type="caution">
    <text evidence="1">The sequence shown here is derived from an EMBL/GenBank/DDBJ whole genome shotgun (WGS) entry which is preliminary data.</text>
</comment>
<evidence type="ECO:0008006" key="3">
    <source>
        <dbReference type="Google" id="ProtNLM"/>
    </source>
</evidence>
<dbReference type="EMBL" id="RQET01000004">
    <property type="protein sequence ID" value="TGK11977.1"/>
    <property type="molecule type" value="Genomic_DNA"/>
</dbReference>
<evidence type="ECO:0000313" key="2">
    <source>
        <dbReference type="Proteomes" id="UP000298458"/>
    </source>
</evidence>
<accession>A0A4R9GH64</accession>
<reference evidence="1" key="1">
    <citation type="journal article" date="2019" name="PLoS Negl. Trop. Dis.">
        <title>Revisiting the worldwide diversity of Leptospira species in the environment.</title>
        <authorList>
            <person name="Vincent A.T."/>
            <person name="Schiettekatte O."/>
            <person name="Bourhy P."/>
            <person name="Veyrier F.J."/>
            <person name="Picardeau M."/>
        </authorList>
    </citation>
    <scope>NUCLEOTIDE SEQUENCE [LARGE SCALE GENOMIC DNA]</scope>
    <source>
        <strain evidence="1">SSW15</strain>
    </source>
</reference>
<evidence type="ECO:0000313" key="1">
    <source>
        <dbReference type="EMBL" id="TGK11977.1"/>
    </source>
</evidence>